<evidence type="ECO:0000313" key="1">
    <source>
        <dbReference type="EMBL" id="GFO31631.1"/>
    </source>
</evidence>
<reference evidence="1 2" key="1">
    <citation type="journal article" date="2021" name="Elife">
        <title>Chloroplast acquisition without the gene transfer in kleptoplastic sea slugs, Plakobranchus ocellatus.</title>
        <authorList>
            <person name="Maeda T."/>
            <person name="Takahashi S."/>
            <person name="Yoshida T."/>
            <person name="Shimamura S."/>
            <person name="Takaki Y."/>
            <person name="Nagai Y."/>
            <person name="Toyoda A."/>
            <person name="Suzuki Y."/>
            <person name="Arimoto A."/>
            <person name="Ishii H."/>
            <person name="Satoh N."/>
            <person name="Nishiyama T."/>
            <person name="Hasebe M."/>
            <person name="Maruyama T."/>
            <person name="Minagawa J."/>
            <person name="Obokata J."/>
            <person name="Shigenobu S."/>
        </authorList>
    </citation>
    <scope>NUCLEOTIDE SEQUENCE [LARGE SCALE GENOMIC DNA]</scope>
</reference>
<protein>
    <submittedName>
        <fullName evidence="1">Uncharacterized protein</fullName>
    </submittedName>
</protein>
<gene>
    <name evidence="1" type="ORF">PoB_005813600</name>
</gene>
<sequence length="81" mass="9371">MAEVLTADDSPSEQTPSILAVTYEDLYAAYYYSPNKKKSQCYRTRWQPPNGFRSCDGSGQELMGNEWPQCRFEFSWPSFVL</sequence>
<comment type="caution">
    <text evidence="1">The sequence shown here is derived from an EMBL/GenBank/DDBJ whole genome shotgun (WGS) entry which is preliminary data.</text>
</comment>
<keyword evidence="2" id="KW-1185">Reference proteome</keyword>
<name>A0AAV4C8J8_9GAST</name>
<dbReference type="Proteomes" id="UP000735302">
    <property type="component" value="Unassembled WGS sequence"/>
</dbReference>
<evidence type="ECO:0000313" key="2">
    <source>
        <dbReference type="Proteomes" id="UP000735302"/>
    </source>
</evidence>
<dbReference type="EMBL" id="BLXT01006411">
    <property type="protein sequence ID" value="GFO31631.1"/>
    <property type="molecule type" value="Genomic_DNA"/>
</dbReference>
<proteinExistence type="predicted"/>
<dbReference type="AlphaFoldDB" id="A0AAV4C8J8"/>
<organism evidence="1 2">
    <name type="scientific">Plakobranchus ocellatus</name>
    <dbReference type="NCBI Taxonomy" id="259542"/>
    <lineage>
        <taxon>Eukaryota</taxon>
        <taxon>Metazoa</taxon>
        <taxon>Spiralia</taxon>
        <taxon>Lophotrochozoa</taxon>
        <taxon>Mollusca</taxon>
        <taxon>Gastropoda</taxon>
        <taxon>Heterobranchia</taxon>
        <taxon>Euthyneura</taxon>
        <taxon>Panpulmonata</taxon>
        <taxon>Sacoglossa</taxon>
        <taxon>Placobranchoidea</taxon>
        <taxon>Plakobranchidae</taxon>
        <taxon>Plakobranchus</taxon>
    </lineage>
</organism>
<accession>A0AAV4C8J8</accession>